<organism evidence="8 9">
    <name type="scientific">Floridaenema aerugineum BLCC-F46</name>
    <dbReference type="NCBI Taxonomy" id="3153654"/>
    <lineage>
        <taxon>Bacteria</taxon>
        <taxon>Bacillati</taxon>
        <taxon>Cyanobacteriota</taxon>
        <taxon>Cyanophyceae</taxon>
        <taxon>Oscillatoriophycideae</taxon>
        <taxon>Aerosakkonematales</taxon>
        <taxon>Aerosakkonemataceae</taxon>
        <taxon>Floridanema</taxon>
        <taxon>Floridanema aerugineum</taxon>
    </lineage>
</organism>
<proteinExistence type="inferred from homology"/>
<dbReference type="InterPro" id="IPR042108">
    <property type="entry name" value="GTPase_HflX_N_sf"/>
</dbReference>
<comment type="caution">
    <text evidence="8">The sequence shown here is derived from an EMBL/GenBank/DDBJ whole genome shotgun (WGS) entry which is preliminary data.</text>
</comment>
<sequence>MCAYINRRGQVIRVGVGTPRQTQIPPLELPRYGAERLSGIRCIATQQKTHPPSEADLTAMAIQRLDVLVSLTFTEEGFERRGGGATGYVKETYLAHLVPNTAEKSELNGQAAWTVSLPMSLDLLSKQDLLELVENLEAEFQREFVGQQVDLDHDRVLIVGLQTDNLKPQEFQNILDELARLVNTAGGEVLQTIKQKRSRLHPQTVVGEGKVQEIALSAQTLGANLIVFDRDLSPGQVRNLETQIGVRVVDRTEVILDIFAQRAQSGAGKLQVELAQLEYMLPRLTGRGQAMSRLGGGIGTRGPGETKLETERRAIQRRIARLQQEVNQLQAHRTRLRQNRQHKEVPSVALVGYTNAGKSTLLNTLTNAQVYTADQLFATLDPTTRRLMIPNADTGEQMAIVLTDTVGFIHELPPALMDAFRATLEEVTEADALLHLVDLSHPAWQSQIRSVMAILSEMPITPGPALIAFNKIDQVDSDTLALAQEEFPQAVFISASDRLGLETLRQRLALLVNYALVHH</sequence>
<dbReference type="InterPro" id="IPR006073">
    <property type="entry name" value="GTP-bd"/>
</dbReference>
<dbReference type="Pfam" id="PF01926">
    <property type="entry name" value="MMR_HSR1"/>
    <property type="match status" value="1"/>
</dbReference>
<evidence type="ECO:0000256" key="4">
    <source>
        <dbReference type="ARBA" id="ARBA00023134"/>
    </source>
</evidence>
<evidence type="ECO:0000256" key="6">
    <source>
        <dbReference type="SAM" id="Coils"/>
    </source>
</evidence>
<reference evidence="8 9" key="1">
    <citation type="submission" date="2024-09" db="EMBL/GenBank/DDBJ databases">
        <title>Floridaenema gen nov. (Aerosakkonemataceae, Aerosakkonematales ord. nov., Cyanobacteria) from benthic tropical and subtropical fresh waters, with the description of four new species.</title>
        <authorList>
            <person name="Moretto J.A."/>
            <person name="Berthold D.E."/>
            <person name="Lefler F.W."/>
            <person name="Huang I.-S."/>
            <person name="Laughinghouse H. IV."/>
        </authorList>
    </citation>
    <scope>NUCLEOTIDE SEQUENCE [LARGE SCALE GENOMIC DNA]</scope>
    <source>
        <strain evidence="8 9">BLCC-F46</strain>
    </source>
</reference>
<feature type="domain" description="Hflx-type G" evidence="7">
    <location>
        <begin position="346"/>
        <end position="516"/>
    </location>
</feature>
<dbReference type="HAMAP" id="MF_00900">
    <property type="entry name" value="GTPase_HflX"/>
    <property type="match status" value="1"/>
</dbReference>
<dbReference type="InterPro" id="IPR030394">
    <property type="entry name" value="G_HFLX_dom"/>
</dbReference>
<dbReference type="PROSITE" id="PS51705">
    <property type="entry name" value="G_HFLX"/>
    <property type="match status" value="1"/>
</dbReference>
<keyword evidence="4 5" id="KW-0342">GTP-binding</keyword>
<dbReference type="Proteomes" id="UP001576774">
    <property type="component" value="Unassembled WGS sequence"/>
</dbReference>
<dbReference type="Pfam" id="PF16360">
    <property type="entry name" value="GTP-bdg_M"/>
    <property type="match status" value="1"/>
</dbReference>
<evidence type="ECO:0000259" key="7">
    <source>
        <dbReference type="PROSITE" id="PS51705"/>
    </source>
</evidence>
<dbReference type="PRINTS" id="PR00326">
    <property type="entry name" value="GTP1OBG"/>
</dbReference>
<dbReference type="InterPro" id="IPR032305">
    <property type="entry name" value="GTP-bd_M"/>
</dbReference>
<keyword evidence="9" id="KW-1185">Reference proteome</keyword>
<dbReference type="SUPFAM" id="SSF52540">
    <property type="entry name" value="P-loop containing nucleoside triphosphate hydrolases"/>
    <property type="match status" value="1"/>
</dbReference>
<name>A0ABV4X6G5_9CYAN</name>
<dbReference type="Gene3D" id="3.40.50.11060">
    <property type="entry name" value="GTPase HflX, N-terminal domain"/>
    <property type="match status" value="1"/>
</dbReference>
<keyword evidence="2 5" id="KW-0547">Nucleotide-binding</keyword>
<dbReference type="Gene3D" id="6.10.250.2860">
    <property type="match status" value="1"/>
</dbReference>
<dbReference type="InterPro" id="IPR027417">
    <property type="entry name" value="P-loop_NTPase"/>
</dbReference>
<evidence type="ECO:0000256" key="5">
    <source>
        <dbReference type="HAMAP-Rule" id="MF_00900"/>
    </source>
</evidence>
<keyword evidence="5" id="KW-0963">Cytoplasm</keyword>
<dbReference type="RefSeq" id="WP_413271446.1">
    <property type="nucleotide sequence ID" value="NZ_JBHFNQ010000121.1"/>
</dbReference>
<comment type="similarity">
    <text evidence="5">Belongs to the TRAFAC class OBG-HflX-like GTPase superfamily. HflX GTPase family.</text>
</comment>
<feature type="coiled-coil region" evidence="6">
    <location>
        <begin position="305"/>
        <end position="339"/>
    </location>
</feature>
<dbReference type="Pfam" id="PF13167">
    <property type="entry name" value="GTP-bdg_N"/>
    <property type="match status" value="1"/>
</dbReference>
<evidence type="ECO:0000313" key="8">
    <source>
        <dbReference type="EMBL" id="MFB2878371.1"/>
    </source>
</evidence>
<dbReference type="InterPro" id="IPR016496">
    <property type="entry name" value="GTPase_HflX"/>
</dbReference>
<gene>
    <name evidence="5 8" type="primary">hflX</name>
    <name evidence="8" type="ORF">ACE1CC_16085</name>
</gene>
<keyword evidence="1" id="KW-0479">Metal-binding</keyword>
<comment type="subunit">
    <text evidence="5">Monomer. Associates with the 50S ribosomal subunit.</text>
</comment>
<dbReference type="PANTHER" id="PTHR10229">
    <property type="entry name" value="GTP-BINDING PROTEIN HFLX"/>
    <property type="match status" value="1"/>
</dbReference>
<evidence type="ECO:0000256" key="3">
    <source>
        <dbReference type="ARBA" id="ARBA00022842"/>
    </source>
</evidence>
<evidence type="ECO:0000313" key="9">
    <source>
        <dbReference type="Proteomes" id="UP001576774"/>
    </source>
</evidence>
<keyword evidence="3" id="KW-0460">Magnesium</keyword>
<dbReference type="EMBL" id="JBHFNQ010000121">
    <property type="protein sequence ID" value="MFB2878371.1"/>
    <property type="molecule type" value="Genomic_DNA"/>
</dbReference>
<accession>A0ABV4X6G5</accession>
<evidence type="ECO:0000256" key="1">
    <source>
        <dbReference type="ARBA" id="ARBA00022723"/>
    </source>
</evidence>
<dbReference type="NCBIfam" id="TIGR03156">
    <property type="entry name" value="GTP_HflX"/>
    <property type="match status" value="1"/>
</dbReference>
<dbReference type="InterPro" id="IPR025121">
    <property type="entry name" value="GTPase_HflX_N"/>
</dbReference>
<comment type="function">
    <text evidence="5">GTPase that associates with the 50S ribosomal subunit and may have a role during protein synthesis or ribosome biogenesis.</text>
</comment>
<dbReference type="CDD" id="cd01878">
    <property type="entry name" value="HflX"/>
    <property type="match status" value="1"/>
</dbReference>
<protein>
    <recommendedName>
        <fullName evidence="5">GTPase HflX</fullName>
    </recommendedName>
    <alternativeName>
        <fullName evidence="5">GTP-binding protein HflX</fullName>
    </alternativeName>
</protein>
<comment type="subcellular location">
    <subcellularLocation>
        <location evidence="5">Cytoplasm</location>
    </subcellularLocation>
    <text evidence="5">May associate with membranes.</text>
</comment>
<evidence type="ECO:0000256" key="2">
    <source>
        <dbReference type="ARBA" id="ARBA00022741"/>
    </source>
</evidence>
<dbReference type="PANTHER" id="PTHR10229:SF0">
    <property type="entry name" value="GTP-BINDING PROTEIN 6-RELATED"/>
    <property type="match status" value="1"/>
</dbReference>
<dbReference type="Gene3D" id="3.40.50.300">
    <property type="entry name" value="P-loop containing nucleotide triphosphate hydrolases"/>
    <property type="match status" value="1"/>
</dbReference>
<keyword evidence="6" id="KW-0175">Coiled coil</keyword>